<dbReference type="PROSITE" id="PS51190">
    <property type="entry name" value="FATC"/>
    <property type="match status" value="1"/>
</dbReference>
<dbReference type="Pfam" id="PF00454">
    <property type="entry name" value="PI3_PI4_kinase"/>
    <property type="match status" value="1"/>
</dbReference>
<organism evidence="3 4">
    <name type="scientific">Xiphophorus couchianus</name>
    <name type="common">Monterrey platyfish</name>
    <dbReference type="NCBI Taxonomy" id="32473"/>
    <lineage>
        <taxon>Eukaryota</taxon>
        <taxon>Metazoa</taxon>
        <taxon>Chordata</taxon>
        <taxon>Craniata</taxon>
        <taxon>Vertebrata</taxon>
        <taxon>Euteleostomi</taxon>
        <taxon>Actinopterygii</taxon>
        <taxon>Neopterygii</taxon>
        <taxon>Teleostei</taxon>
        <taxon>Neoteleostei</taxon>
        <taxon>Acanthomorphata</taxon>
        <taxon>Ovalentaria</taxon>
        <taxon>Atherinomorphae</taxon>
        <taxon>Cyprinodontiformes</taxon>
        <taxon>Poeciliidae</taxon>
        <taxon>Poeciliinae</taxon>
        <taxon>Xiphophorus</taxon>
    </lineage>
</organism>
<feature type="domain" description="PI3K/PI4K catalytic" evidence="1">
    <location>
        <begin position="1"/>
        <end position="114"/>
    </location>
</feature>
<dbReference type="InterPro" id="IPR050517">
    <property type="entry name" value="DDR_Repair_Kinase"/>
</dbReference>
<dbReference type="GO" id="GO:0005737">
    <property type="term" value="C:cytoplasm"/>
    <property type="evidence" value="ECO:0007669"/>
    <property type="project" value="TreeGrafter"/>
</dbReference>
<dbReference type="Pfam" id="PF02260">
    <property type="entry name" value="FATC"/>
    <property type="match status" value="1"/>
</dbReference>
<evidence type="ECO:0000313" key="3">
    <source>
        <dbReference type="Ensembl" id="ENSXCOP00000008070.1"/>
    </source>
</evidence>
<dbReference type="GO" id="GO:0031932">
    <property type="term" value="C:TORC2 complex"/>
    <property type="evidence" value="ECO:0007669"/>
    <property type="project" value="TreeGrafter"/>
</dbReference>
<dbReference type="InterPro" id="IPR003152">
    <property type="entry name" value="FATC_dom"/>
</dbReference>
<feature type="domain" description="FATC" evidence="2">
    <location>
        <begin position="162"/>
        <end position="194"/>
    </location>
</feature>
<dbReference type="GO" id="GO:0016242">
    <property type="term" value="P:negative regulation of macroautophagy"/>
    <property type="evidence" value="ECO:0007669"/>
    <property type="project" value="TreeGrafter"/>
</dbReference>
<dbReference type="Proteomes" id="UP000261380">
    <property type="component" value="Unplaced"/>
</dbReference>
<reference evidence="3" key="2">
    <citation type="submission" date="2025-09" db="UniProtKB">
        <authorList>
            <consortium name="Ensembl"/>
        </authorList>
    </citation>
    <scope>IDENTIFICATION</scope>
</reference>
<dbReference type="GO" id="GO:0038202">
    <property type="term" value="P:TORC1 signaling"/>
    <property type="evidence" value="ECO:0007669"/>
    <property type="project" value="TreeGrafter"/>
</dbReference>
<dbReference type="SMART" id="SM01343">
    <property type="entry name" value="FATC"/>
    <property type="match status" value="1"/>
</dbReference>
<dbReference type="AlphaFoldDB" id="A0A3B5LC15"/>
<dbReference type="Gene3D" id="1.10.1070.11">
    <property type="entry name" value="Phosphatidylinositol 3-/4-kinase, catalytic domain"/>
    <property type="match status" value="1"/>
</dbReference>
<dbReference type="STRING" id="32473.ENSXCOP00000008070"/>
<reference evidence="3" key="1">
    <citation type="submission" date="2025-08" db="UniProtKB">
        <authorList>
            <consortium name="Ensembl"/>
        </authorList>
    </citation>
    <scope>IDENTIFICATION</scope>
</reference>
<dbReference type="InterPro" id="IPR036940">
    <property type="entry name" value="PI3/4_kinase_cat_sf"/>
</dbReference>
<dbReference type="GO" id="GO:0031931">
    <property type="term" value="C:TORC1 complex"/>
    <property type="evidence" value="ECO:0007669"/>
    <property type="project" value="TreeGrafter"/>
</dbReference>
<dbReference type="InterPro" id="IPR000403">
    <property type="entry name" value="PI3/4_kinase_cat_dom"/>
</dbReference>
<dbReference type="PANTHER" id="PTHR11139">
    <property type="entry name" value="ATAXIA TELANGIECTASIA MUTATED ATM -RELATED"/>
    <property type="match status" value="1"/>
</dbReference>
<evidence type="ECO:0000259" key="1">
    <source>
        <dbReference type="PROSITE" id="PS50290"/>
    </source>
</evidence>
<dbReference type="SUPFAM" id="SSF56112">
    <property type="entry name" value="Protein kinase-like (PK-like)"/>
    <property type="match status" value="1"/>
</dbReference>
<sequence length="234" mass="26265">LFNRRAEMTCTLLPKSRIGLDLSVGDLPFTHDPVTGLDGNYRITCHTVMEVLREHRDSVMAVLEAFVYDPLLNWRLMDTNTKGTKRSRTRTDSYTAGQSVEALDGIDLGETTHKKPGTTVPESIHSFIGDGLVQPEALNKKAIQIINRNRPKLDDHNFSHDDTLDVPTQVELLIKQATSHENLCQCYIGWSVFSDQTDIMMTANTGSFPHLSCFSHKPFIRISLIDQQVILGRG</sequence>
<dbReference type="PANTHER" id="PTHR11139:SF9">
    <property type="entry name" value="SERINE_THREONINE-PROTEIN KINASE MTOR"/>
    <property type="match status" value="1"/>
</dbReference>
<dbReference type="GeneTree" id="ENSGT00930000151037"/>
<name>A0A3B5LC15_9TELE</name>
<dbReference type="PROSITE" id="PS50290">
    <property type="entry name" value="PI3_4_KINASE_3"/>
    <property type="match status" value="1"/>
</dbReference>
<protein>
    <recommendedName>
        <fullName evidence="5">Non-specific serine/threonine protein kinase</fullName>
    </recommendedName>
</protein>
<dbReference type="Ensembl" id="ENSXCOT00000008168.1">
    <property type="protein sequence ID" value="ENSXCOP00000008070.1"/>
    <property type="gene ID" value="ENSXCOG00000006200.1"/>
</dbReference>
<dbReference type="GO" id="GO:0004674">
    <property type="term" value="F:protein serine/threonine kinase activity"/>
    <property type="evidence" value="ECO:0007669"/>
    <property type="project" value="TreeGrafter"/>
</dbReference>
<dbReference type="GO" id="GO:0005634">
    <property type="term" value="C:nucleus"/>
    <property type="evidence" value="ECO:0007669"/>
    <property type="project" value="TreeGrafter"/>
</dbReference>
<proteinExistence type="predicted"/>
<keyword evidence="4" id="KW-1185">Reference proteome</keyword>
<evidence type="ECO:0000313" key="4">
    <source>
        <dbReference type="Proteomes" id="UP000261380"/>
    </source>
</evidence>
<dbReference type="InterPro" id="IPR011009">
    <property type="entry name" value="Kinase-like_dom_sf"/>
</dbReference>
<evidence type="ECO:0000259" key="2">
    <source>
        <dbReference type="PROSITE" id="PS51190"/>
    </source>
</evidence>
<evidence type="ECO:0008006" key="5">
    <source>
        <dbReference type="Google" id="ProtNLM"/>
    </source>
</evidence>
<accession>A0A3B5LC15</accession>